<protein>
    <recommendedName>
        <fullName evidence="1">Glyoxalase-like domain-containing protein</fullName>
    </recommendedName>
</protein>
<dbReference type="PANTHER" id="PTHR35908">
    <property type="entry name" value="HYPOTHETICAL FUSION PROTEIN"/>
    <property type="match status" value="1"/>
</dbReference>
<sequence>MRMRLENIVIDARDPQSLGAFWRQALKAETLTWEPDLVELRLSIPGGPWFDVCLPRVEGVVNDSPRIHLDLSGGADQARIVEELMALGAVPLDIGQGEVPWVVLADPEGNPFCVMEFRPEYADAGPIAGIPVDSADPERDAEFWQALIGWEPCEGVVPSLRHPSGRGPLLEFCPGLTPKSGKNHLHLDVRPPAGATMGESVARALAFGAWEVDHEWDVPWTILADPSGNEFCILQPGEQG</sequence>
<evidence type="ECO:0000313" key="2">
    <source>
        <dbReference type="EMBL" id="GMA39971.1"/>
    </source>
</evidence>
<feature type="domain" description="Glyoxalase-like" evidence="1">
    <location>
        <begin position="8"/>
        <end position="115"/>
    </location>
</feature>
<dbReference type="Proteomes" id="UP001157126">
    <property type="component" value="Unassembled WGS sequence"/>
</dbReference>
<dbReference type="InterPro" id="IPR041581">
    <property type="entry name" value="Glyoxalase_6"/>
</dbReference>
<dbReference type="Pfam" id="PF18029">
    <property type="entry name" value="Glyoxalase_6"/>
    <property type="match status" value="2"/>
</dbReference>
<comment type="caution">
    <text evidence="2">The sequence shown here is derived from an EMBL/GenBank/DDBJ whole genome shotgun (WGS) entry which is preliminary data.</text>
</comment>
<proteinExistence type="predicted"/>
<organism evidence="2 3">
    <name type="scientific">Mobilicoccus caccae</name>
    <dbReference type="NCBI Taxonomy" id="1859295"/>
    <lineage>
        <taxon>Bacteria</taxon>
        <taxon>Bacillati</taxon>
        <taxon>Actinomycetota</taxon>
        <taxon>Actinomycetes</taxon>
        <taxon>Micrococcales</taxon>
        <taxon>Dermatophilaceae</taxon>
        <taxon>Mobilicoccus</taxon>
    </lineage>
</organism>
<evidence type="ECO:0000259" key="1">
    <source>
        <dbReference type="Pfam" id="PF18029"/>
    </source>
</evidence>
<dbReference type="InterPro" id="IPR029068">
    <property type="entry name" value="Glyas_Bleomycin-R_OHBP_Dase"/>
</dbReference>
<dbReference type="CDD" id="cd06587">
    <property type="entry name" value="VOC"/>
    <property type="match status" value="1"/>
</dbReference>
<dbReference type="Gene3D" id="3.10.180.10">
    <property type="entry name" value="2,3-Dihydroxybiphenyl 1,2-Dioxygenase, domain 1"/>
    <property type="match status" value="2"/>
</dbReference>
<gene>
    <name evidence="2" type="ORF">GCM10025883_20160</name>
</gene>
<reference evidence="3" key="1">
    <citation type="journal article" date="2019" name="Int. J. Syst. Evol. Microbiol.">
        <title>The Global Catalogue of Microorganisms (GCM) 10K type strain sequencing project: providing services to taxonomists for standard genome sequencing and annotation.</title>
        <authorList>
            <consortium name="The Broad Institute Genomics Platform"/>
            <consortium name="The Broad Institute Genome Sequencing Center for Infectious Disease"/>
            <person name="Wu L."/>
            <person name="Ma J."/>
        </authorList>
    </citation>
    <scope>NUCLEOTIDE SEQUENCE [LARGE SCALE GENOMIC DNA]</scope>
    <source>
        <strain evidence="3">NBRC 113072</strain>
    </source>
</reference>
<dbReference type="EMBL" id="BSUO01000001">
    <property type="protein sequence ID" value="GMA39971.1"/>
    <property type="molecule type" value="Genomic_DNA"/>
</dbReference>
<dbReference type="SUPFAM" id="SSF54593">
    <property type="entry name" value="Glyoxalase/Bleomycin resistance protein/Dihydroxybiphenyl dioxygenase"/>
    <property type="match status" value="2"/>
</dbReference>
<feature type="domain" description="Glyoxalase-like" evidence="1">
    <location>
        <begin position="132"/>
        <end position="234"/>
    </location>
</feature>
<evidence type="ECO:0000313" key="3">
    <source>
        <dbReference type="Proteomes" id="UP001157126"/>
    </source>
</evidence>
<name>A0ABQ6IQH8_9MICO</name>
<dbReference type="PANTHER" id="PTHR35908:SF1">
    <property type="entry name" value="CONSERVED PROTEIN"/>
    <property type="match status" value="1"/>
</dbReference>
<accession>A0ABQ6IQH8</accession>
<keyword evidence="3" id="KW-1185">Reference proteome</keyword>